<comment type="caution">
    <text evidence="2">The sequence shown here is derived from an EMBL/GenBank/DDBJ whole genome shotgun (WGS) entry which is preliminary data.</text>
</comment>
<evidence type="ECO:0000313" key="2">
    <source>
        <dbReference type="EMBL" id="NIA69264.1"/>
    </source>
</evidence>
<dbReference type="AlphaFoldDB" id="A0A967EXK4"/>
<dbReference type="Proteomes" id="UP000761264">
    <property type="component" value="Unassembled WGS sequence"/>
</dbReference>
<feature type="compositionally biased region" description="Basic and acidic residues" evidence="1">
    <location>
        <begin position="1"/>
        <end position="22"/>
    </location>
</feature>
<name>A0A967EXK4_9PROT</name>
<accession>A0A967EXK4</accession>
<evidence type="ECO:0000256" key="1">
    <source>
        <dbReference type="SAM" id="MobiDB-lite"/>
    </source>
</evidence>
<keyword evidence="3" id="KW-1185">Reference proteome</keyword>
<dbReference type="EMBL" id="JAAQPH010000008">
    <property type="protein sequence ID" value="NIA69264.1"/>
    <property type="molecule type" value="Genomic_DNA"/>
</dbReference>
<feature type="region of interest" description="Disordered" evidence="1">
    <location>
        <begin position="1"/>
        <end position="24"/>
    </location>
</feature>
<sequence>MKIEHRTNDQGQKDRARDDLSKLLDAGVDAPPPCAANCPNAFSPNCSPSCPDVPRRLSSDPEKHPLEPLIAPLVYELQRLKVFQPCWSCEGHNGPDGALWKIPRVWFYCDGLIHVRALAGAIRQLELTHSLHASWQVVLVSLDQTDPDCCFSLEPGPVKPETALNELHADITTIATRLHDMMAKIAGGLVKAID</sequence>
<evidence type="ECO:0000313" key="3">
    <source>
        <dbReference type="Proteomes" id="UP000761264"/>
    </source>
</evidence>
<reference evidence="2" key="1">
    <citation type="submission" date="2020-03" db="EMBL/GenBank/DDBJ databases">
        <title>Genome of Pelagibius litoralis DSM 21314T.</title>
        <authorList>
            <person name="Wang G."/>
        </authorList>
    </citation>
    <scope>NUCLEOTIDE SEQUENCE</scope>
    <source>
        <strain evidence="2">DSM 21314</strain>
    </source>
</reference>
<proteinExistence type="predicted"/>
<organism evidence="2 3">
    <name type="scientific">Pelagibius litoralis</name>
    <dbReference type="NCBI Taxonomy" id="374515"/>
    <lineage>
        <taxon>Bacteria</taxon>
        <taxon>Pseudomonadati</taxon>
        <taxon>Pseudomonadota</taxon>
        <taxon>Alphaproteobacteria</taxon>
        <taxon>Rhodospirillales</taxon>
        <taxon>Rhodovibrionaceae</taxon>
        <taxon>Pelagibius</taxon>
    </lineage>
</organism>
<dbReference type="RefSeq" id="WP_167224705.1">
    <property type="nucleotide sequence ID" value="NZ_JAAQPH010000008.1"/>
</dbReference>
<protein>
    <submittedName>
        <fullName evidence="2">Uncharacterized protein</fullName>
    </submittedName>
</protein>
<gene>
    <name evidence="2" type="ORF">HBA54_11745</name>
</gene>